<sequence length="165" mass="18786">MHCVQNQKNNVTMNAMKKLDIKPFFSTNMRRLATINSFFLLLLSLGIVISMMIASNYAFLFYVGICGIILGVIGIYLFLVWQGKPLLSLDENSIQIRLPGQRVVGSVDWINVTQLHIGLSDIHLRTIEGSDHELNLENLRYTDIKSVKSKLIEICETRKIPYQNS</sequence>
<keyword evidence="1" id="KW-0472">Membrane</keyword>
<accession>A0A101HKE5</accession>
<keyword evidence="1" id="KW-1133">Transmembrane helix</keyword>
<reference evidence="3" key="1">
    <citation type="journal article" date="2015" name="MBio">
        <title>Genome-Resolved Metagenomic Analysis Reveals Roles for Candidate Phyla and Other Microbial Community Members in Biogeochemical Transformations in Oil Reservoirs.</title>
        <authorList>
            <person name="Hu P."/>
            <person name="Tom L."/>
            <person name="Singh A."/>
            <person name="Thomas B.C."/>
            <person name="Baker B.J."/>
            <person name="Piceno Y.M."/>
            <person name="Andersen G.L."/>
            <person name="Banfield J.F."/>
        </authorList>
    </citation>
    <scope>NUCLEOTIDE SEQUENCE [LARGE SCALE GENOMIC DNA]</scope>
</reference>
<feature type="transmembrane region" description="Helical" evidence="1">
    <location>
        <begin position="59"/>
        <end position="79"/>
    </location>
</feature>
<dbReference type="Proteomes" id="UP000053860">
    <property type="component" value="Unassembled WGS sequence"/>
</dbReference>
<organism evidence="2 3">
    <name type="scientific">Proteiniphilum acetatigenes</name>
    <dbReference type="NCBI Taxonomy" id="294710"/>
    <lineage>
        <taxon>Bacteria</taxon>
        <taxon>Pseudomonadati</taxon>
        <taxon>Bacteroidota</taxon>
        <taxon>Bacteroidia</taxon>
        <taxon>Bacteroidales</taxon>
        <taxon>Dysgonomonadaceae</taxon>
        <taxon>Proteiniphilum</taxon>
    </lineage>
</organism>
<keyword evidence="1" id="KW-0812">Transmembrane</keyword>
<dbReference type="PATRIC" id="fig|294710.3.peg.528"/>
<evidence type="ECO:0000256" key="1">
    <source>
        <dbReference type="SAM" id="Phobius"/>
    </source>
</evidence>
<protein>
    <submittedName>
        <fullName evidence="2">Uncharacterized protein</fullName>
    </submittedName>
</protein>
<dbReference type="AlphaFoldDB" id="A0A101HKE5"/>
<feature type="transmembrane region" description="Helical" evidence="1">
    <location>
        <begin position="32"/>
        <end position="53"/>
    </location>
</feature>
<dbReference type="EMBL" id="LGGN01000031">
    <property type="protein sequence ID" value="KUK78455.1"/>
    <property type="molecule type" value="Genomic_DNA"/>
</dbReference>
<gene>
    <name evidence="2" type="ORF">XD92_0299</name>
</gene>
<comment type="caution">
    <text evidence="2">The sequence shown here is derived from an EMBL/GenBank/DDBJ whole genome shotgun (WGS) entry which is preliminary data.</text>
</comment>
<name>A0A101HKE5_9BACT</name>
<evidence type="ECO:0000313" key="3">
    <source>
        <dbReference type="Proteomes" id="UP000053860"/>
    </source>
</evidence>
<evidence type="ECO:0000313" key="2">
    <source>
        <dbReference type="EMBL" id="KUK78455.1"/>
    </source>
</evidence>
<proteinExistence type="predicted"/>